<protein>
    <submittedName>
        <fullName evidence="3">Uncharacterized protein</fullName>
    </submittedName>
</protein>
<reference evidence="3 4" key="1">
    <citation type="journal article" date="2024" name="BMC Genomics">
        <title>Genome assembly of redclaw crayfish (Cherax quadricarinatus) provides insights into its immune adaptation and hypoxia tolerance.</title>
        <authorList>
            <person name="Liu Z."/>
            <person name="Zheng J."/>
            <person name="Li H."/>
            <person name="Fang K."/>
            <person name="Wang S."/>
            <person name="He J."/>
            <person name="Zhou D."/>
            <person name="Weng S."/>
            <person name="Chi M."/>
            <person name="Gu Z."/>
            <person name="He J."/>
            <person name="Li F."/>
            <person name="Wang M."/>
        </authorList>
    </citation>
    <scope>NUCLEOTIDE SEQUENCE [LARGE SCALE GENOMIC DNA]</scope>
    <source>
        <strain evidence="3">ZL_2023a</strain>
    </source>
</reference>
<proteinExistence type="predicted"/>
<evidence type="ECO:0000313" key="3">
    <source>
        <dbReference type="EMBL" id="KAK8729972.1"/>
    </source>
</evidence>
<feature type="region of interest" description="Disordered" evidence="1">
    <location>
        <begin position="453"/>
        <end position="472"/>
    </location>
</feature>
<feature type="region of interest" description="Disordered" evidence="1">
    <location>
        <begin position="31"/>
        <end position="68"/>
    </location>
</feature>
<dbReference type="EMBL" id="JARKIK010000066">
    <property type="protein sequence ID" value="KAK8729972.1"/>
    <property type="molecule type" value="Genomic_DNA"/>
</dbReference>
<comment type="caution">
    <text evidence="3">The sequence shown here is derived from an EMBL/GenBank/DDBJ whole genome shotgun (WGS) entry which is preliminary data.</text>
</comment>
<evidence type="ECO:0000256" key="2">
    <source>
        <dbReference type="SAM" id="SignalP"/>
    </source>
</evidence>
<keyword evidence="2" id="KW-0732">Signal</keyword>
<feature type="compositionally biased region" description="Basic and acidic residues" evidence="1">
    <location>
        <begin position="47"/>
        <end position="60"/>
    </location>
</feature>
<dbReference type="AlphaFoldDB" id="A0AAW0WRG5"/>
<feature type="region of interest" description="Disordered" evidence="1">
    <location>
        <begin position="176"/>
        <end position="196"/>
    </location>
</feature>
<evidence type="ECO:0000313" key="4">
    <source>
        <dbReference type="Proteomes" id="UP001445076"/>
    </source>
</evidence>
<accession>A0AAW0WRG5</accession>
<sequence length="515" mass="58761">MIRVWCLMKGRLWWMTCLTLVTVAVQSEAEDQEKRLAGGSQADETELGVREGGEAPREARSPPSLTSLMLPSLRTGRASFWAMRGKRPTEEGAQSWLPFDGDAEVAVGTTDGSYWVPNTQNVPHHYLPFYWGSEPNLWGETPLTRWSQTSLNDDSQELSSYTFQPLPYTPQISPDTPLLSPHTGGKRQDGGPFWITRGKRATENNRYWGNNPWITGKNVQEDDNEVMASYSNTDDMLFGKQEGGGPFWINRNKKPYVDTLEEEASPLRNQVSEASRDKNFWVARGKKDDPGTPPFWISRGKRNDENVTSFWIARGKKNDEVPPFWIARGKKVVVHPFWVARGKKEVNPFWVTRGKEEAAARPFWIARGKKEVHPFWVARGKKEEESHPFWVARGKKGETNPFWVSRGKKDGETHPFFLSNGKKQDKAHPFWVARGKKLVNYPYWVARGKKSVSSPYWESQGGREDPWESSEETPVSYLLHTLLQQNDTLLEEPRSKRAARQEGDSLTEESTTLSS</sequence>
<dbReference type="Proteomes" id="UP001445076">
    <property type="component" value="Unassembled WGS sequence"/>
</dbReference>
<feature type="region of interest" description="Disordered" evidence="1">
    <location>
        <begin position="487"/>
        <end position="515"/>
    </location>
</feature>
<name>A0AAW0WRG5_CHEQU</name>
<evidence type="ECO:0000256" key="1">
    <source>
        <dbReference type="SAM" id="MobiDB-lite"/>
    </source>
</evidence>
<gene>
    <name evidence="3" type="ORF">OTU49_008414</name>
</gene>
<organism evidence="3 4">
    <name type="scientific">Cherax quadricarinatus</name>
    <name type="common">Australian red claw crayfish</name>
    <dbReference type="NCBI Taxonomy" id="27406"/>
    <lineage>
        <taxon>Eukaryota</taxon>
        <taxon>Metazoa</taxon>
        <taxon>Ecdysozoa</taxon>
        <taxon>Arthropoda</taxon>
        <taxon>Crustacea</taxon>
        <taxon>Multicrustacea</taxon>
        <taxon>Malacostraca</taxon>
        <taxon>Eumalacostraca</taxon>
        <taxon>Eucarida</taxon>
        <taxon>Decapoda</taxon>
        <taxon>Pleocyemata</taxon>
        <taxon>Astacidea</taxon>
        <taxon>Parastacoidea</taxon>
        <taxon>Parastacidae</taxon>
        <taxon>Cherax</taxon>
    </lineage>
</organism>
<feature type="signal peptide" evidence="2">
    <location>
        <begin position="1"/>
        <end position="29"/>
    </location>
</feature>
<feature type="chain" id="PRO_5043979444" evidence="2">
    <location>
        <begin position="30"/>
        <end position="515"/>
    </location>
</feature>
<feature type="compositionally biased region" description="Basic and acidic residues" evidence="1">
    <location>
        <begin position="491"/>
        <end position="503"/>
    </location>
</feature>
<keyword evidence="4" id="KW-1185">Reference proteome</keyword>